<organism evidence="1 2">
    <name type="scientific">Schistosoma margrebowiei</name>
    <dbReference type="NCBI Taxonomy" id="48269"/>
    <lineage>
        <taxon>Eukaryota</taxon>
        <taxon>Metazoa</taxon>
        <taxon>Spiralia</taxon>
        <taxon>Lophotrochozoa</taxon>
        <taxon>Platyhelminthes</taxon>
        <taxon>Trematoda</taxon>
        <taxon>Digenea</taxon>
        <taxon>Strigeidida</taxon>
        <taxon>Schistosomatoidea</taxon>
        <taxon>Schistosomatidae</taxon>
        <taxon>Schistosoma</taxon>
    </lineage>
</organism>
<sequence>MSGTLHYTSTSLIMKRHFKVWIEGRYGNFFYNTEKIVNIIRNSYGGLQYKVVHGGQLTDALQVRTKVRQGFLHSPFLFLMVVNCIMRTSTSEGKHGIQWTAQNQLDDWTSQMT</sequence>
<gene>
    <name evidence="1" type="ORF">SMRZ_LOCUS7979</name>
</gene>
<evidence type="ECO:0000313" key="2">
    <source>
        <dbReference type="Proteomes" id="UP000277204"/>
    </source>
</evidence>
<proteinExistence type="predicted"/>
<dbReference type="AlphaFoldDB" id="A0A3P7YPB5"/>
<accession>A0A3P7YPB5</accession>
<protein>
    <submittedName>
        <fullName evidence="1">Uncharacterized protein</fullName>
    </submittedName>
</protein>
<name>A0A3P7YPB5_9TREM</name>
<reference evidence="1 2" key="1">
    <citation type="submission" date="2018-11" db="EMBL/GenBank/DDBJ databases">
        <authorList>
            <consortium name="Pathogen Informatics"/>
        </authorList>
    </citation>
    <scope>NUCLEOTIDE SEQUENCE [LARGE SCALE GENOMIC DNA]</scope>
    <source>
        <strain evidence="1 2">Zambia</strain>
    </source>
</reference>
<dbReference type="Proteomes" id="UP000277204">
    <property type="component" value="Unassembled WGS sequence"/>
</dbReference>
<keyword evidence="2" id="KW-1185">Reference proteome</keyword>
<dbReference type="EMBL" id="UZAI01003344">
    <property type="protein sequence ID" value="VDO79029.1"/>
    <property type="molecule type" value="Genomic_DNA"/>
</dbReference>
<evidence type="ECO:0000313" key="1">
    <source>
        <dbReference type="EMBL" id="VDO79029.1"/>
    </source>
</evidence>